<dbReference type="Proteomes" id="UP000499080">
    <property type="component" value="Unassembled WGS sequence"/>
</dbReference>
<name>A0A4Y2G9L5_ARAVE</name>
<evidence type="ECO:0000256" key="1">
    <source>
        <dbReference type="SAM" id="MobiDB-lite"/>
    </source>
</evidence>
<accession>A0A4Y2G9L5</accession>
<sequence length="82" mass="9225">WLRLGIAEEHELQEEDYEIYLLTVLLIRIVQKLVFRLIAIGLATGGFHPNKHNCGPVSPKSSQQTTQSHILELNPTSTSNDT</sequence>
<organism evidence="2 3">
    <name type="scientific">Araneus ventricosus</name>
    <name type="common">Orbweaver spider</name>
    <name type="synonym">Epeira ventricosa</name>
    <dbReference type="NCBI Taxonomy" id="182803"/>
    <lineage>
        <taxon>Eukaryota</taxon>
        <taxon>Metazoa</taxon>
        <taxon>Ecdysozoa</taxon>
        <taxon>Arthropoda</taxon>
        <taxon>Chelicerata</taxon>
        <taxon>Arachnida</taxon>
        <taxon>Araneae</taxon>
        <taxon>Araneomorphae</taxon>
        <taxon>Entelegynae</taxon>
        <taxon>Araneoidea</taxon>
        <taxon>Araneidae</taxon>
        <taxon>Araneus</taxon>
    </lineage>
</organism>
<evidence type="ECO:0000313" key="2">
    <source>
        <dbReference type="EMBL" id="GBM48644.1"/>
    </source>
</evidence>
<feature type="non-terminal residue" evidence="2">
    <location>
        <position position="1"/>
    </location>
</feature>
<proteinExistence type="predicted"/>
<protein>
    <submittedName>
        <fullName evidence="2">Uncharacterized protein</fullName>
    </submittedName>
</protein>
<evidence type="ECO:0000313" key="3">
    <source>
        <dbReference type="Proteomes" id="UP000499080"/>
    </source>
</evidence>
<reference evidence="2 3" key="1">
    <citation type="journal article" date="2019" name="Sci. Rep.">
        <title>Orb-weaving spider Araneus ventricosus genome elucidates the spidroin gene catalogue.</title>
        <authorList>
            <person name="Kono N."/>
            <person name="Nakamura H."/>
            <person name="Ohtoshi R."/>
            <person name="Moran D.A.P."/>
            <person name="Shinohara A."/>
            <person name="Yoshida Y."/>
            <person name="Fujiwara M."/>
            <person name="Mori M."/>
            <person name="Tomita M."/>
            <person name="Arakawa K."/>
        </authorList>
    </citation>
    <scope>NUCLEOTIDE SEQUENCE [LARGE SCALE GENOMIC DNA]</scope>
</reference>
<dbReference type="AlphaFoldDB" id="A0A4Y2G9L5"/>
<feature type="compositionally biased region" description="Polar residues" evidence="1">
    <location>
        <begin position="59"/>
        <end position="82"/>
    </location>
</feature>
<dbReference type="EMBL" id="BGPR01001222">
    <property type="protein sequence ID" value="GBM48644.1"/>
    <property type="molecule type" value="Genomic_DNA"/>
</dbReference>
<keyword evidence="3" id="KW-1185">Reference proteome</keyword>
<comment type="caution">
    <text evidence="2">The sequence shown here is derived from an EMBL/GenBank/DDBJ whole genome shotgun (WGS) entry which is preliminary data.</text>
</comment>
<gene>
    <name evidence="2" type="ORF">AVEN_135016-2_1</name>
</gene>
<feature type="region of interest" description="Disordered" evidence="1">
    <location>
        <begin position="46"/>
        <end position="82"/>
    </location>
</feature>